<evidence type="ECO:0000256" key="3">
    <source>
        <dbReference type="ARBA" id="ARBA00022475"/>
    </source>
</evidence>
<dbReference type="InterPro" id="IPR000515">
    <property type="entry name" value="MetI-like"/>
</dbReference>
<dbReference type="Proteomes" id="UP000048984">
    <property type="component" value="Unassembled WGS sequence"/>
</dbReference>
<dbReference type="SUPFAM" id="SSF161098">
    <property type="entry name" value="MetI-like"/>
    <property type="match status" value="1"/>
</dbReference>
<dbReference type="AlphaFoldDB" id="A0A0P6W1G6"/>
<feature type="transmembrane region" description="Helical" evidence="7">
    <location>
        <begin position="228"/>
        <end position="257"/>
    </location>
</feature>
<feature type="transmembrane region" description="Helical" evidence="7">
    <location>
        <begin position="103"/>
        <end position="124"/>
    </location>
</feature>
<feature type="transmembrane region" description="Helical" evidence="7">
    <location>
        <begin position="281"/>
        <end position="304"/>
    </location>
</feature>
<evidence type="ECO:0000259" key="8">
    <source>
        <dbReference type="PROSITE" id="PS50928"/>
    </source>
</evidence>
<protein>
    <submittedName>
        <fullName evidence="9">Peptide ABC transporter permease</fullName>
    </submittedName>
</protein>
<evidence type="ECO:0000256" key="1">
    <source>
        <dbReference type="ARBA" id="ARBA00004651"/>
    </source>
</evidence>
<evidence type="ECO:0000256" key="6">
    <source>
        <dbReference type="ARBA" id="ARBA00023136"/>
    </source>
</evidence>
<reference evidence="9 10" key="1">
    <citation type="submission" date="2015-09" db="EMBL/GenBank/DDBJ databases">
        <authorList>
            <person name="Jackson K.R."/>
            <person name="Lunt B.L."/>
            <person name="Fisher J.N.B."/>
            <person name="Gardner A.V."/>
            <person name="Bailey M.E."/>
            <person name="Deus L.M."/>
            <person name="Earl A.S."/>
            <person name="Gibby P.D."/>
            <person name="Hartmann K.A."/>
            <person name="Liu J.E."/>
            <person name="Manci A.M."/>
            <person name="Nielsen D.A."/>
            <person name="Solomon M.B."/>
            <person name="Breakwell D.P."/>
            <person name="Burnett S.H."/>
            <person name="Grose J.H."/>
        </authorList>
    </citation>
    <scope>NUCLEOTIDE SEQUENCE [LARGE SCALE GENOMIC DNA]</scope>
    <source>
        <strain evidence="9 10">16</strain>
    </source>
</reference>
<gene>
    <name evidence="9" type="ORF">ABB55_07015</name>
</gene>
<dbReference type="GO" id="GO:0055085">
    <property type="term" value="P:transmembrane transport"/>
    <property type="evidence" value="ECO:0007669"/>
    <property type="project" value="InterPro"/>
</dbReference>
<keyword evidence="4 7" id="KW-0812">Transmembrane</keyword>
<comment type="subcellular location">
    <subcellularLocation>
        <location evidence="1 7">Cell membrane</location>
        <topology evidence="1 7">Multi-pass membrane protein</topology>
    </subcellularLocation>
</comment>
<evidence type="ECO:0000256" key="5">
    <source>
        <dbReference type="ARBA" id="ARBA00022989"/>
    </source>
</evidence>
<keyword evidence="6 7" id="KW-0472">Membrane</keyword>
<dbReference type="InterPro" id="IPR045621">
    <property type="entry name" value="BPD_transp_1_N"/>
</dbReference>
<evidence type="ECO:0000256" key="2">
    <source>
        <dbReference type="ARBA" id="ARBA00022448"/>
    </source>
</evidence>
<dbReference type="Pfam" id="PF19300">
    <property type="entry name" value="BPD_transp_1_N"/>
    <property type="match status" value="1"/>
</dbReference>
<evidence type="ECO:0000313" key="9">
    <source>
        <dbReference type="EMBL" id="KPL52008.1"/>
    </source>
</evidence>
<comment type="similarity">
    <text evidence="7">Belongs to the binding-protein-dependent transport system permease family.</text>
</comment>
<dbReference type="Gene3D" id="1.10.3720.10">
    <property type="entry name" value="MetI-like"/>
    <property type="match status" value="1"/>
</dbReference>
<organism evidence="9 10">
    <name type="scientific">Prosthecodimorpha hirschii</name>
    <dbReference type="NCBI Taxonomy" id="665126"/>
    <lineage>
        <taxon>Bacteria</taxon>
        <taxon>Pseudomonadati</taxon>
        <taxon>Pseudomonadota</taxon>
        <taxon>Alphaproteobacteria</taxon>
        <taxon>Hyphomicrobiales</taxon>
        <taxon>Ancalomicrobiaceae</taxon>
        <taxon>Prosthecodimorpha</taxon>
    </lineage>
</organism>
<dbReference type="PROSITE" id="PS50928">
    <property type="entry name" value="ABC_TM1"/>
    <property type="match status" value="1"/>
</dbReference>
<accession>A0A0P6W1G6</accession>
<dbReference type="GO" id="GO:0005886">
    <property type="term" value="C:plasma membrane"/>
    <property type="evidence" value="ECO:0007669"/>
    <property type="project" value="UniProtKB-SubCell"/>
</dbReference>
<feature type="transmembrane region" description="Helical" evidence="7">
    <location>
        <begin position="178"/>
        <end position="199"/>
    </location>
</feature>
<evidence type="ECO:0000256" key="4">
    <source>
        <dbReference type="ARBA" id="ARBA00022692"/>
    </source>
</evidence>
<keyword evidence="3" id="KW-1003">Cell membrane</keyword>
<dbReference type="CDD" id="cd06261">
    <property type="entry name" value="TM_PBP2"/>
    <property type="match status" value="1"/>
</dbReference>
<feature type="transmembrane region" description="Helical" evidence="7">
    <location>
        <begin position="136"/>
        <end position="158"/>
    </location>
</feature>
<feature type="domain" description="ABC transmembrane type-1" evidence="8">
    <location>
        <begin position="97"/>
        <end position="305"/>
    </location>
</feature>
<evidence type="ECO:0000256" key="7">
    <source>
        <dbReference type="RuleBase" id="RU363032"/>
    </source>
</evidence>
<feature type="transmembrane region" description="Helical" evidence="7">
    <location>
        <begin position="7"/>
        <end position="28"/>
    </location>
</feature>
<comment type="caution">
    <text evidence="9">The sequence shown here is derived from an EMBL/GenBank/DDBJ whole genome shotgun (WGS) entry which is preliminary data.</text>
</comment>
<reference evidence="9 10" key="2">
    <citation type="submission" date="2015-10" db="EMBL/GenBank/DDBJ databases">
        <title>Draft Genome Sequence of Prosthecomicrobium hirschii ATCC 27832.</title>
        <authorList>
            <person name="Daniel J."/>
            <person name="Givan S.A."/>
            <person name="Brun Y.V."/>
            <person name="Brown P.J."/>
        </authorList>
    </citation>
    <scope>NUCLEOTIDE SEQUENCE [LARGE SCALE GENOMIC DNA]</scope>
    <source>
        <strain evidence="9 10">16</strain>
    </source>
</reference>
<keyword evidence="2 7" id="KW-0813">Transport</keyword>
<dbReference type="InterPro" id="IPR035906">
    <property type="entry name" value="MetI-like_sf"/>
</dbReference>
<dbReference type="PANTHER" id="PTHR43163">
    <property type="entry name" value="DIPEPTIDE TRANSPORT SYSTEM PERMEASE PROTEIN DPPB-RELATED"/>
    <property type="match status" value="1"/>
</dbReference>
<dbReference type="Pfam" id="PF00528">
    <property type="entry name" value="BPD_transp_1"/>
    <property type="match status" value="1"/>
</dbReference>
<dbReference type="STRING" id="665126.ABB55_07015"/>
<keyword evidence="10" id="KW-1185">Reference proteome</keyword>
<keyword evidence="5 7" id="KW-1133">Transmembrane helix</keyword>
<name>A0A0P6W1G6_9HYPH</name>
<proteinExistence type="inferred from homology"/>
<dbReference type="PANTHER" id="PTHR43163:SF6">
    <property type="entry name" value="DIPEPTIDE TRANSPORT SYSTEM PERMEASE PROTEIN DPPB-RELATED"/>
    <property type="match status" value="1"/>
</dbReference>
<dbReference type="RefSeq" id="WP_054358171.1">
    <property type="nucleotide sequence ID" value="NZ_LJYW01000001.1"/>
</dbReference>
<evidence type="ECO:0000313" key="10">
    <source>
        <dbReference type="Proteomes" id="UP000048984"/>
    </source>
</evidence>
<dbReference type="EMBL" id="LJYW01000001">
    <property type="protein sequence ID" value="KPL52008.1"/>
    <property type="molecule type" value="Genomic_DNA"/>
</dbReference>
<sequence>MVLVRAVAGRVLASLGTLLIVGLALFVLTRSGPSSPARIVLGVDATVEQIRDFERVNGLDRSLLAQYGDWLAQVARGEFGRSFVTGRDVAAEIVNALPVTLSIVLTAFAIAVVFGGALGTAAALRPGGVVDRLSRFGTVIGLSIPAFWLSILMIRVFAVDLRWLPPGGYAPLSAGLVTHLQFVAMPALSLAVYYVAVLARMTQASLQETLRSDHVRTARAMGLPRRKVVVYALVNALPPVVNLAALSFGYMFGWALIIEQVFNVPGLSRALLNAISQRDFLLLQGIVFLFTAVFILANLSADLVNRLLDPRQRTAA</sequence>